<dbReference type="Gene3D" id="1.20.272.10">
    <property type="match status" value="1"/>
</dbReference>
<evidence type="ECO:0000256" key="6">
    <source>
        <dbReference type="ARBA" id="ARBA00022990"/>
    </source>
</evidence>
<dbReference type="CDD" id="cd00009">
    <property type="entry name" value="AAA"/>
    <property type="match status" value="1"/>
</dbReference>
<dbReference type="FunFam" id="1.10.8.60:FF:000032">
    <property type="entry name" value="Replication factor C subunit 4"/>
    <property type="match status" value="1"/>
</dbReference>
<dbReference type="SUPFAM" id="SSF52540">
    <property type="entry name" value="P-loop containing nucleoside triphosphate hydrolases"/>
    <property type="match status" value="1"/>
</dbReference>
<dbReference type="InterPro" id="IPR013748">
    <property type="entry name" value="Rep_factorC_C"/>
</dbReference>
<dbReference type="SMART" id="SM00382">
    <property type="entry name" value="AAA"/>
    <property type="match status" value="1"/>
</dbReference>
<dbReference type="InterPro" id="IPR003959">
    <property type="entry name" value="ATPase_AAA_core"/>
</dbReference>
<dbReference type="Pfam" id="PF21960">
    <property type="entry name" value="RCF1-5-like_lid"/>
    <property type="match status" value="1"/>
</dbReference>
<keyword evidence="6" id="KW-0007">Acetylation</keyword>
<keyword evidence="3" id="KW-0235">DNA replication</keyword>
<comment type="caution">
    <text evidence="14">The sequence shown here is derived from an EMBL/GenBank/DDBJ whole genome shotgun (WGS) entry which is preliminary data.</text>
</comment>
<evidence type="ECO:0000313" key="14">
    <source>
        <dbReference type="EMBL" id="NXJ75358.1"/>
    </source>
</evidence>
<evidence type="ECO:0000256" key="2">
    <source>
        <dbReference type="ARBA" id="ARBA00005378"/>
    </source>
</evidence>
<evidence type="ECO:0000256" key="1">
    <source>
        <dbReference type="ARBA" id="ARBA00004123"/>
    </source>
</evidence>
<evidence type="ECO:0000256" key="7">
    <source>
        <dbReference type="ARBA" id="ARBA00023242"/>
    </source>
</evidence>
<keyword evidence="15" id="KW-1185">Reference proteome</keyword>
<dbReference type="Gene3D" id="1.10.8.60">
    <property type="match status" value="1"/>
</dbReference>
<dbReference type="InterPro" id="IPR047854">
    <property type="entry name" value="RFC_lid"/>
</dbReference>
<dbReference type="CDD" id="cd18140">
    <property type="entry name" value="HLD_clamp_RFC"/>
    <property type="match status" value="1"/>
</dbReference>
<dbReference type="AlphaFoldDB" id="A0A7L0DXJ3"/>
<evidence type="ECO:0000256" key="8">
    <source>
        <dbReference type="ARBA" id="ARBA00059035"/>
    </source>
</evidence>
<feature type="non-terminal residue" evidence="14">
    <location>
        <position position="362"/>
    </location>
</feature>
<feature type="domain" description="AAA+ ATPase" evidence="13">
    <location>
        <begin position="68"/>
        <end position="200"/>
    </location>
</feature>
<dbReference type="OrthoDB" id="10249205at2759"/>
<comment type="function">
    <text evidence="8">Subunit of the replication factor C (RFC) complex which acts during elongation of primed DNA templates by DNA polymerases delta and epsilon, and is necessary for ATP-dependent loading of proliferating cell nuclear antigen (PCNA) onto primed DNA. The RFC4 subunit probably functions as a scaffold on which the other complex components can assemble.</text>
</comment>
<evidence type="ECO:0000259" key="13">
    <source>
        <dbReference type="SMART" id="SM00382"/>
    </source>
</evidence>
<sequence>MQAFLKGPSSISTKPLAAKEKGSAGSSGEGKRLKPIPWVEKYRPKNVDEVAFQDEVVAVLKKSLEGADLPNLLFYGPPGTGKTSTILAAAKELFGPELFRQRVLELNASDERGIQVIREKVKAFAQLTASGSRSDGKVCPPFKIVILDEADSMTSAAQAALRRTMEKESKTTRFCLICNYISRIIEPLTSRCSKFRFKPLSDKIQQQRLLDIAEKEHVKISNEAVSYLVKVSEGDLRKAITFLQSATRLMGGKEITEKIVTEIAGVIPKETTDELLFGCRSGSFEKLETLAKNLINEGYAVAQLVNQLHDAVVESEDYSDKQKSVIAEKLAEVDKCLADGADEYLQLVSLCALVMQELTRNT</sequence>
<dbReference type="Pfam" id="PF00004">
    <property type="entry name" value="AAA"/>
    <property type="match status" value="1"/>
</dbReference>
<dbReference type="GO" id="GO:0005524">
    <property type="term" value="F:ATP binding"/>
    <property type="evidence" value="ECO:0007669"/>
    <property type="project" value="UniProtKB-KW"/>
</dbReference>
<feature type="region of interest" description="Disordered" evidence="12">
    <location>
        <begin position="1"/>
        <end position="31"/>
    </location>
</feature>
<evidence type="ECO:0000256" key="4">
    <source>
        <dbReference type="ARBA" id="ARBA00022741"/>
    </source>
</evidence>
<dbReference type="Gene3D" id="3.40.50.300">
    <property type="entry name" value="P-loop containing nucleotide triphosphate hydrolases"/>
    <property type="match status" value="1"/>
</dbReference>
<dbReference type="FunFam" id="3.40.50.300:FF:000237">
    <property type="entry name" value="replication factor C subunit 4"/>
    <property type="match status" value="1"/>
</dbReference>
<evidence type="ECO:0000256" key="5">
    <source>
        <dbReference type="ARBA" id="ARBA00022840"/>
    </source>
</evidence>
<organism evidence="14 15">
    <name type="scientific">Trogon melanurus</name>
    <name type="common">Black-tailed trogon</name>
    <dbReference type="NCBI Taxonomy" id="56311"/>
    <lineage>
        <taxon>Eukaryota</taxon>
        <taxon>Metazoa</taxon>
        <taxon>Chordata</taxon>
        <taxon>Craniata</taxon>
        <taxon>Vertebrata</taxon>
        <taxon>Euteleostomi</taxon>
        <taxon>Archelosauria</taxon>
        <taxon>Archosauria</taxon>
        <taxon>Dinosauria</taxon>
        <taxon>Saurischia</taxon>
        <taxon>Theropoda</taxon>
        <taxon>Coelurosauria</taxon>
        <taxon>Aves</taxon>
        <taxon>Neognathae</taxon>
        <taxon>Neoaves</taxon>
        <taxon>Telluraves</taxon>
        <taxon>Coraciimorphae</taxon>
        <taxon>Trogoniformes</taxon>
        <taxon>Trogonidae</taxon>
        <taxon>Trogon</taxon>
    </lineage>
</organism>
<keyword evidence="4" id="KW-0547">Nucleotide-binding</keyword>
<dbReference type="GO" id="GO:0006281">
    <property type="term" value="P:DNA repair"/>
    <property type="evidence" value="ECO:0007669"/>
    <property type="project" value="TreeGrafter"/>
</dbReference>
<evidence type="ECO:0000256" key="11">
    <source>
        <dbReference type="ARBA" id="ARBA00080378"/>
    </source>
</evidence>
<evidence type="ECO:0000313" key="15">
    <source>
        <dbReference type="Proteomes" id="UP000550660"/>
    </source>
</evidence>
<proteinExistence type="inferred from homology"/>
<comment type="similarity">
    <text evidence="2">Belongs to the activator 1 small subunits family.</text>
</comment>
<dbReference type="GO" id="GO:0005634">
    <property type="term" value="C:nucleus"/>
    <property type="evidence" value="ECO:0007669"/>
    <property type="project" value="UniProtKB-SubCell"/>
</dbReference>
<dbReference type="InterPro" id="IPR050238">
    <property type="entry name" value="DNA_Rep/Repair_Clamp_Loader"/>
</dbReference>
<dbReference type="Proteomes" id="UP000550660">
    <property type="component" value="Unassembled WGS sequence"/>
</dbReference>
<evidence type="ECO:0000256" key="9">
    <source>
        <dbReference type="ARBA" id="ARBA00064945"/>
    </source>
</evidence>
<dbReference type="EMBL" id="VXAG01000073">
    <property type="protein sequence ID" value="NXJ75358.1"/>
    <property type="molecule type" value="Genomic_DNA"/>
</dbReference>
<dbReference type="SUPFAM" id="SSF48019">
    <property type="entry name" value="post-AAA+ oligomerization domain-like"/>
    <property type="match status" value="1"/>
</dbReference>
<dbReference type="InterPro" id="IPR008921">
    <property type="entry name" value="DNA_pol3_clamp-load_cplx_C"/>
</dbReference>
<dbReference type="Pfam" id="PF08542">
    <property type="entry name" value="Rep_fac_C"/>
    <property type="match status" value="1"/>
</dbReference>
<dbReference type="GO" id="GO:0006261">
    <property type="term" value="P:DNA-templated DNA replication"/>
    <property type="evidence" value="ECO:0007669"/>
    <property type="project" value="TreeGrafter"/>
</dbReference>
<dbReference type="NCBIfam" id="NF001679">
    <property type="entry name" value="PRK00440.1"/>
    <property type="match status" value="1"/>
</dbReference>
<dbReference type="GO" id="GO:0003677">
    <property type="term" value="F:DNA binding"/>
    <property type="evidence" value="ECO:0007669"/>
    <property type="project" value="InterPro"/>
</dbReference>
<reference evidence="14 15" key="1">
    <citation type="submission" date="2019-09" db="EMBL/GenBank/DDBJ databases">
        <title>Bird 10,000 Genomes (B10K) Project - Family phase.</title>
        <authorList>
            <person name="Zhang G."/>
        </authorList>
    </citation>
    <scope>NUCLEOTIDE SEQUENCE [LARGE SCALE GENOMIC DNA]</scope>
    <source>
        <strain evidence="14">B10K-DU-007-40</strain>
        <tissue evidence="14">Mixed tissue sample</tissue>
    </source>
</reference>
<comment type="subcellular location">
    <subcellularLocation>
        <location evidence="1">Nucleus</location>
    </subcellularLocation>
</comment>
<feature type="non-terminal residue" evidence="14">
    <location>
        <position position="1"/>
    </location>
</feature>
<keyword evidence="5" id="KW-0067">ATP-binding</keyword>
<evidence type="ECO:0000256" key="12">
    <source>
        <dbReference type="SAM" id="MobiDB-lite"/>
    </source>
</evidence>
<dbReference type="InterPro" id="IPR027417">
    <property type="entry name" value="P-loop_NTPase"/>
</dbReference>
<dbReference type="FunFam" id="1.20.272.10:FF:000010">
    <property type="entry name" value="Replication factor C subunit 4"/>
    <property type="match status" value="1"/>
</dbReference>
<evidence type="ECO:0000256" key="3">
    <source>
        <dbReference type="ARBA" id="ARBA00022705"/>
    </source>
</evidence>
<dbReference type="GO" id="GO:0003689">
    <property type="term" value="F:DNA clamp loader activity"/>
    <property type="evidence" value="ECO:0007669"/>
    <property type="project" value="TreeGrafter"/>
</dbReference>
<dbReference type="PANTHER" id="PTHR11669:SF20">
    <property type="entry name" value="REPLICATION FACTOR C SUBUNIT 4"/>
    <property type="match status" value="1"/>
</dbReference>
<keyword evidence="7" id="KW-0539">Nucleus</keyword>
<dbReference type="GO" id="GO:0016887">
    <property type="term" value="F:ATP hydrolysis activity"/>
    <property type="evidence" value="ECO:0007669"/>
    <property type="project" value="InterPro"/>
</dbReference>
<dbReference type="InterPro" id="IPR003593">
    <property type="entry name" value="AAA+_ATPase"/>
</dbReference>
<comment type="subunit">
    <text evidence="9">Subunit of the RFC complex, an heteropentameric complex consisting of a large subunit RFC1 and four small subunits RFC2, RFC3, RFC4 and RFC5; the RFC complex interacts with PCNA. Forms an heterotetrameric complex with RFC2, RFC3 and RFC5; this complex has ATPase activity but is not stimulated by PCNA. The heterotetramer of subunits RFC2, RFC3, RFC4 and RFC5 interacts with RAD17. Interacts with ATAD5. Interacts with CTF18. Interacts with CNTD1; this interaction facilitates crossover formation.</text>
</comment>
<gene>
    <name evidence="14" type="primary">Rfc4</name>
    <name evidence="14" type="ORF">TROMEL_R01802</name>
</gene>
<name>A0A7L0DXJ3_TROML</name>
<protein>
    <recommendedName>
        <fullName evidence="10">Replication factor C subunit 4</fullName>
    </recommendedName>
    <alternativeName>
        <fullName evidence="11">Activator 1 subunit 4</fullName>
    </alternativeName>
</protein>
<dbReference type="PANTHER" id="PTHR11669">
    <property type="entry name" value="REPLICATION FACTOR C / DNA POLYMERASE III GAMMA-TAU SUBUNIT"/>
    <property type="match status" value="1"/>
</dbReference>
<evidence type="ECO:0000256" key="10">
    <source>
        <dbReference type="ARBA" id="ARBA00070186"/>
    </source>
</evidence>
<dbReference type="GO" id="GO:0005663">
    <property type="term" value="C:DNA replication factor C complex"/>
    <property type="evidence" value="ECO:0007669"/>
    <property type="project" value="TreeGrafter"/>
</dbReference>
<accession>A0A7L0DXJ3</accession>